<comment type="caution">
    <text evidence="2">The sequence shown here is derived from an EMBL/GenBank/DDBJ whole genome shotgun (WGS) entry which is preliminary data.</text>
</comment>
<dbReference type="NCBIfam" id="TIGR03619">
    <property type="entry name" value="F420_Rv2161c"/>
    <property type="match status" value="1"/>
</dbReference>
<dbReference type="InterPro" id="IPR036661">
    <property type="entry name" value="Luciferase-like_sf"/>
</dbReference>
<dbReference type="PANTHER" id="PTHR43244:SF2">
    <property type="entry name" value="CONSERVED HYPOTHETICAL ALANINE AND PROLINE-RICH PROTEIN"/>
    <property type="match status" value="1"/>
</dbReference>
<dbReference type="AlphaFoldDB" id="A0A7K1FLW9"/>
<dbReference type="InterPro" id="IPR011251">
    <property type="entry name" value="Luciferase-like_dom"/>
</dbReference>
<dbReference type="SUPFAM" id="SSF51679">
    <property type="entry name" value="Bacterial luciferase-like"/>
    <property type="match status" value="1"/>
</dbReference>
<dbReference type="Gene3D" id="3.20.20.30">
    <property type="entry name" value="Luciferase-like domain"/>
    <property type="match status" value="1"/>
</dbReference>
<evidence type="ECO:0000313" key="3">
    <source>
        <dbReference type="Proteomes" id="UP000460221"/>
    </source>
</evidence>
<protein>
    <submittedName>
        <fullName evidence="2">TIGR03619 family F420-dependent LLM class oxidoreductase</fullName>
        <ecNumber evidence="2">1.-.-.-</ecNumber>
    </submittedName>
</protein>
<keyword evidence="2" id="KW-0560">Oxidoreductase</keyword>
<gene>
    <name evidence="2" type="ORF">GIS00_14275</name>
</gene>
<evidence type="ECO:0000313" key="2">
    <source>
        <dbReference type="EMBL" id="MTD15106.1"/>
    </source>
</evidence>
<dbReference type="PANTHER" id="PTHR43244">
    <property type="match status" value="1"/>
</dbReference>
<dbReference type="InterPro" id="IPR019921">
    <property type="entry name" value="Lucif-like_OxRdtase_Rv2161c"/>
</dbReference>
<keyword evidence="3" id="KW-1185">Reference proteome</keyword>
<dbReference type="InterPro" id="IPR050564">
    <property type="entry name" value="F420-G6PD/mer"/>
</dbReference>
<reference evidence="2 3" key="1">
    <citation type="submission" date="2019-11" db="EMBL/GenBank/DDBJ databases">
        <authorList>
            <person name="Jiang L.-Q."/>
        </authorList>
    </citation>
    <scope>NUCLEOTIDE SEQUENCE [LARGE SCALE GENOMIC DNA]</scope>
    <source>
        <strain evidence="2 3">YIM 132087</strain>
    </source>
</reference>
<dbReference type="GO" id="GO:0016705">
    <property type="term" value="F:oxidoreductase activity, acting on paired donors, with incorporation or reduction of molecular oxygen"/>
    <property type="evidence" value="ECO:0007669"/>
    <property type="project" value="InterPro"/>
</dbReference>
<name>A0A7K1FLW9_9ACTN</name>
<dbReference type="RefSeq" id="WP_154769067.1">
    <property type="nucleotide sequence ID" value="NZ_WLYK01000005.1"/>
</dbReference>
<dbReference type="Pfam" id="PF00296">
    <property type="entry name" value="Bac_luciferase"/>
    <property type="match status" value="1"/>
</dbReference>
<accession>A0A7K1FLW9</accession>
<dbReference type="EC" id="1.-.-.-" evidence="2"/>
<feature type="domain" description="Luciferase-like" evidence="1">
    <location>
        <begin position="17"/>
        <end position="261"/>
    </location>
</feature>
<sequence length="290" mass="30770">MSVAIGAKLPHTGAVAAQGRVAEVAASLEQAGFDSLWVSDHVALPGTVRSYYPFEPDGIARWPTDTPYVEALIALTAAATVTSRVRLGTAVLVLPQRNPVLLAKQAASIDALAPGRLSLGVGAGWLREEFETLDASFDDRGPRFVEWISLLRSCWTGRPEARSEGRYTLPEDMLILPAPAQPIPLYVGGHSPVALKRAGRIGDGWLAQQALPDLDVPHLRSEIDIVHAAATAAGRNPDDLRITLRLVGSSGRATDVATHLAALEDAGVHEVVVDVDPDTDPAGERAALTR</sequence>
<organism evidence="2 3">
    <name type="scientific">Nakamurella alba</name>
    <dbReference type="NCBI Taxonomy" id="2665158"/>
    <lineage>
        <taxon>Bacteria</taxon>
        <taxon>Bacillati</taxon>
        <taxon>Actinomycetota</taxon>
        <taxon>Actinomycetes</taxon>
        <taxon>Nakamurellales</taxon>
        <taxon>Nakamurellaceae</taxon>
        <taxon>Nakamurella</taxon>
    </lineage>
</organism>
<dbReference type="Proteomes" id="UP000460221">
    <property type="component" value="Unassembled WGS sequence"/>
</dbReference>
<proteinExistence type="predicted"/>
<evidence type="ECO:0000259" key="1">
    <source>
        <dbReference type="Pfam" id="PF00296"/>
    </source>
</evidence>
<dbReference type="EMBL" id="WLYK01000005">
    <property type="protein sequence ID" value="MTD15106.1"/>
    <property type="molecule type" value="Genomic_DNA"/>
</dbReference>